<dbReference type="InterPro" id="IPR023451">
    <property type="entry name" value="Thymidate_synth/dCMP_Mease_dom"/>
</dbReference>
<dbReference type="InterPro" id="IPR000398">
    <property type="entry name" value="Thymidylate_synthase"/>
</dbReference>
<comment type="subunit">
    <text evidence="4">Homodimer.</text>
</comment>
<dbReference type="GO" id="GO:0032259">
    <property type="term" value="P:methylation"/>
    <property type="evidence" value="ECO:0007669"/>
    <property type="project" value="UniProtKB-KW"/>
</dbReference>
<feature type="binding site" description="in other chain" evidence="4">
    <location>
        <begin position="299"/>
        <end position="301"/>
    </location>
    <ligand>
        <name>dUMP</name>
        <dbReference type="ChEBI" id="CHEBI:246422"/>
        <note>ligand shared between dimeric partners</note>
    </ligand>
</feature>
<feature type="binding site" description="in other chain" evidence="4">
    <location>
        <position position="269"/>
    </location>
    <ligand>
        <name>dUMP</name>
        <dbReference type="ChEBI" id="CHEBI:246422"/>
        <note>ligand shared between dimeric partners</note>
    </ligand>
</feature>
<dbReference type="eggNOG" id="COG0207">
    <property type="taxonomic scope" value="Bacteria"/>
</dbReference>
<accession>Q2S5G7</accession>
<dbReference type="AlphaFoldDB" id="Q2S5G7"/>
<feature type="compositionally biased region" description="Basic and acidic residues" evidence="5">
    <location>
        <begin position="13"/>
        <end position="23"/>
    </location>
</feature>
<dbReference type="SUPFAM" id="SSF55831">
    <property type="entry name" value="Thymidylate synthase/dCMP hydroxymethylase"/>
    <property type="match status" value="1"/>
</dbReference>
<feature type="active site" description="Nucleophile" evidence="4">
    <location>
        <position position="234"/>
    </location>
</feature>
<dbReference type="OrthoDB" id="9774633at2"/>
<keyword evidence="2 4" id="KW-0489">Methyltransferase</keyword>
<dbReference type="EC" id="2.1.1.45" evidence="1 4"/>
<dbReference type="InterPro" id="IPR036926">
    <property type="entry name" value="Thymidate_synth/dCMP_Mease_sf"/>
</dbReference>
<keyword evidence="4" id="KW-0545">Nucleotide biosynthesis</keyword>
<dbReference type="PRINTS" id="PR00108">
    <property type="entry name" value="THYMDSNTHASE"/>
</dbReference>
<evidence type="ECO:0000256" key="1">
    <source>
        <dbReference type="ARBA" id="ARBA00011947"/>
    </source>
</evidence>
<keyword evidence="3 4" id="KW-0808">Transferase</keyword>
<evidence type="ECO:0000256" key="4">
    <source>
        <dbReference type="HAMAP-Rule" id="MF_00008"/>
    </source>
</evidence>
<evidence type="ECO:0000256" key="2">
    <source>
        <dbReference type="ARBA" id="ARBA00022603"/>
    </source>
</evidence>
<evidence type="ECO:0000313" key="8">
    <source>
        <dbReference type="Proteomes" id="UP000008674"/>
    </source>
</evidence>
<dbReference type="EnsemblBacteria" id="ABC46075">
    <property type="protein sequence ID" value="ABC46075"/>
    <property type="gene ID" value="SRU_0419"/>
</dbReference>
<gene>
    <name evidence="4 7" type="primary">thyA</name>
    <name evidence="7" type="ordered locus">SRU_0419</name>
</gene>
<comment type="catalytic activity">
    <reaction evidence="4">
        <text>dUMP + (6R)-5,10-methylene-5,6,7,8-tetrahydrofolate = 7,8-dihydrofolate + dTMP</text>
        <dbReference type="Rhea" id="RHEA:12104"/>
        <dbReference type="ChEBI" id="CHEBI:15636"/>
        <dbReference type="ChEBI" id="CHEBI:57451"/>
        <dbReference type="ChEBI" id="CHEBI:63528"/>
        <dbReference type="ChEBI" id="CHEBI:246422"/>
        <dbReference type="EC" id="2.1.1.45"/>
    </reaction>
</comment>
<proteinExistence type="inferred from homology"/>
<dbReference type="KEGG" id="sru:SRU_0419"/>
<keyword evidence="8" id="KW-1185">Reference proteome</keyword>
<dbReference type="InterPro" id="IPR045097">
    <property type="entry name" value="Thymidate_synth/dCMP_Mease"/>
</dbReference>
<dbReference type="UniPathway" id="UPA00575"/>
<feature type="binding site" evidence="4">
    <location>
        <position position="261"/>
    </location>
    <ligand>
        <name>(6R)-5,10-methylene-5,6,7,8-tetrahydrofolate</name>
        <dbReference type="ChEBI" id="CHEBI:15636"/>
    </ligand>
</feature>
<dbReference type="EMBL" id="CP000159">
    <property type="protein sequence ID" value="ABC46075.1"/>
    <property type="molecule type" value="Genomic_DNA"/>
</dbReference>
<dbReference type="GO" id="GO:0006235">
    <property type="term" value="P:dTTP biosynthetic process"/>
    <property type="evidence" value="ECO:0007669"/>
    <property type="project" value="UniProtKB-UniRule"/>
</dbReference>
<reference evidence="7 8" key="1">
    <citation type="journal article" date="2005" name="Proc. Natl. Acad. Sci. U.S.A.">
        <title>The genome of Salinibacter ruber: convergence and gene exchange among hyperhalophilic bacteria and archaea.</title>
        <authorList>
            <person name="Mongodin E.F."/>
            <person name="Nelson K.E."/>
            <person name="Daugherty S."/>
            <person name="Deboy R.T."/>
            <person name="Wister J."/>
            <person name="Khouri H."/>
            <person name="Weidman J."/>
            <person name="Walsh D.A."/>
            <person name="Papke R.T."/>
            <person name="Sanchez Perez G."/>
            <person name="Sharma A.K."/>
            <person name="Nesbo C.L."/>
            <person name="MacLeod D."/>
            <person name="Bapteste E."/>
            <person name="Doolittle W.F."/>
            <person name="Charlebois R.L."/>
            <person name="Legault B."/>
            <person name="Rodriguez-Valera F."/>
        </authorList>
    </citation>
    <scope>NUCLEOTIDE SEQUENCE [LARGE SCALE GENOMIC DNA]</scope>
    <source>
        <strain evidence="8">DSM 13855 / CECT 5946 / M31</strain>
    </source>
</reference>
<dbReference type="Pfam" id="PF00303">
    <property type="entry name" value="Thymidylat_synt"/>
    <property type="match status" value="1"/>
</dbReference>
<dbReference type="PATRIC" id="fig|309807.25.peg.439"/>
<evidence type="ECO:0000259" key="6">
    <source>
        <dbReference type="Pfam" id="PF00303"/>
    </source>
</evidence>
<name>Q2S5G7_SALRD</name>
<feature type="binding site" evidence="4">
    <location>
        <position position="354"/>
    </location>
    <ligand>
        <name>(6R)-5,10-methylene-5,6,7,8-tetrahydrofolate</name>
        <dbReference type="ChEBI" id="CHEBI:15636"/>
    </ligand>
</feature>
<feature type="binding site" evidence="4">
    <location>
        <begin position="214"/>
        <end position="215"/>
    </location>
    <ligand>
        <name>dUMP</name>
        <dbReference type="ChEBI" id="CHEBI:246422"/>
        <note>ligand shared between dimeric partners</note>
    </ligand>
</feature>
<keyword evidence="4" id="KW-0963">Cytoplasm</keyword>
<organism evidence="7 8">
    <name type="scientific">Salinibacter ruber (strain DSM 13855 / M31)</name>
    <dbReference type="NCBI Taxonomy" id="309807"/>
    <lineage>
        <taxon>Bacteria</taxon>
        <taxon>Pseudomonadati</taxon>
        <taxon>Rhodothermota</taxon>
        <taxon>Rhodothermia</taxon>
        <taxon>Rhodothermales</taxon>
        <taxon>Salinibacteraceae</taxon>
        <taxon>Salinibacter</taxon>
    </lineage>
</organism>
<dbReference type="HAMAP" id="MF_00008">
    <property type="entry name" value="Thymidy_synth_bact"/>
    <property type="match status" value="1"/>
</dbReference>
<dbReference type="Gene3D" id="3.30.572.10">
    <property type="entry name" value="Thymidylate synthase/dCMP hydroxymethylase domain"/>
    <property type="match status" value="1"/>
</dbReference>
<feature type="binding site" description="in other chain" evidence="4">
    <location>
        <position position="82"/>
    </location>
    <ligand>
        <name>dUMP</name>
        <dbReference type="ChEBI" id="CHEBI:246422"/>
        <note>ligand shared between dimeric partners</note>
    </ligand>
</feature>
<dbReference type="STRING" id="309807.SRU_0419"/>
<evidence type="ECO:0000256" key="3">
    <source>
        <dbReference type="ARBA" id="ARBA00022679"/>
    </source>
</evidence>
<comment type="similarity">
    <text evidence="4">Belongs to the thymidylate synthase family. Bacterial-type ThyA subfamily.</text>
</comment>
<dbReference type="GO" id="GO:0005829">
    <property type="term" value="C:cytosol"/>
    <property type="evidence" value="ECO:0007669"/>
    <property type="project" value="TreeGrafter"/>
</dbReference>
<dbReference type="CDD" id="cd00351">
    <property type="entry name" value="TS_Pyrimidine_HMase"/>
    <property type="match status" value="1"/>
</dbReference>
<comment type="pathway">
    <text evidence="4">Pyrimidine metabolism; dTTP biosynthesis.</text>
</comment>
<protein>
    <recommendedName>
        <fullName evidence="1 4">Thymidylate synthase</fullName>
        <shortName evidence="4">TS</shortName>
        <shortName evidence="4">TSase</shortName>
        <ecNumber evidence="1 4">2.1.1.45</ecNumber>
    </recommendedName>
</protein>
<dbReference type="HOGENOM" id="CLU_021669_0_0_10"/>
<feature type="binding site" description="in other chain" evidence="4">
    <location>
        <begin position="258"/>
        <end position="261"/>
    </location>
    <ligand>
        <name>dUMP</name>
        <dbReference type="ChEBI" id="CHEBI:246422"/>
        <note>ligand shared between dimeric partners</note>
    </ligand>
</feature>
<dbReference type="PANTHER" id="PTHR11548">
    <property type="entry name" value="THYMIDYLATE SYNTHASE 1"/>
    <property type="match status" value="1"/>
</dbReference>
<evidence type="ECO:0000313" key="7">
    <source>
        <dbReference type="EMBL" id="ABC46075.1"/>
    </source>
</evidence>
<dbReference type="PANTHER" id="PTHR11548:SF9">
    <property type="entry name" value="THYMIDYLATE SYNTHASE"/>
    <property type="match status" value="1"/>
</dbReference>
<evidence type="ECO:0000256" key="5">
    <source>
        <dbReference type="SAM" id="MobiDB-lite"/>
    </source>
</evidence>
<comment type="caution">
    <text evidence="4">Lacks conserved residue(s) required for the propagation of feature annotation.</text>
</comment>
<dbReference type="GO" id="GO:0004799">
    <property type="term" value="F:thymidylate synthase activity"/>
    <property type="evidence" value="ECO:0007669"/>
    <property type="project" value="UniProtKB-UniRule"/>
</dbReference>
<feature type="domain" description="Thymidylate synthase/dCMP hydroxymethylase" evidence="6">
    <location>
        <begin position="63"/>
        <end position="355"/>
    </location>
</feature>
<sequence length="355" mass="40852">MPHRPSILVKHGHTPDRPESVPDILKTETRPLCAPQPAPRRRVGVLEPSSRCPSLFSPHAQMRQYLDYLQDILDHGTRHEDRTGTGTIRVFGRQLRFDLTEGFPLLTTKRVWMRGVTEELLWFLRGETNIQSLVQADVSIWTDWPLQRYRDETGDEISQEAFEERIATDDAFAERWGDLGPVYGTQWRDFEGPEGRVDQIERLVRGLRETPHSRRHVVSAWHPAQIEDAALPPCHYAFQCFVEGEPGDGRLSLMWQQRSVDSFLGLPFNIASYALLTRMLAQQAGLTPHELIFNGGDCHIYQNHVEQVEEQLTRTPYDRPTLRLRQRDSIFEHAADDVTIEDYEHHPALTAPIAV</sequence>
<comment type="subcellular location">
    <subcellularLocation>
        <location evidence="4">Cytoplasm</location>
    </subcellularLocation>
</comment>
<dbReference type="NCBIfam" id="TIGR03284">
    <property type="entry name" value="thym_sym"/>
    <property type="match status" value="1"/>
</dbReference>
<feature type="region of interest" description="Disordered" evidence="5">
    <location>
        <begin position="1"/>
        <end position="23"/>
    </location>
</feature>
<dbReference type="Proteomes" id="UP000008674">
    <property type="component" value="Chromosome"/>
</dbReference>
<dbReference type="GO" id="GO:0006231">
    <property type="term" value="P:dTMP biosynthetic process"/>
    <property type="evidence" value="ECO:0007669"/>
    <property type="project" value="UniProtKB-UniRule"/>
</dbReference>
<comment type="function">
    <text evidence="4">Catalyzes the reductive methylation of 2'-deoxyuridine-5'-monophosphate (dUMP) to 2'-deoxythymidine-5'-monophosphate (dTMP) while utilizing 5,10-methylenetetrahydrofolate (mTHF) as the methyl donor and reductant in the reaction, yielding dihydrofolate (DHF) as a by-product. This enzymatic reaction provides an intracellular de novo source of dTMP, an essential precursor for DNA biosynthesis.</text>
</comment>
<dbReference type="NCBIfam" id="NF002497">
    <property type="entry name" value="PRK01827.1-3"/>
    <property type="match status" value="1"/>
</dbReference>